<evidence type="ECO:0000313" key="9">
    <source>
        <dbReference type="Proteomes" id="UP000182089"/>
    </source>
</evidence>
<dbReference type="PANTHER" id="PTHR43549:SF3">
    <property type="entry name" value="MULTIDRUG RESISTANCE PROTEIN YPNP-RELATED"/>
    <property type="match status" value="1"/>
</dbReference>
<comment type="caution">
    <text evidence="8">The sequence shown here is derived from an EMBL/GenBank/DDBJ whole genome shotgun (WGS) entry which is preliminary data.</text>
</comment>
<feature type="transmembrane region" description="Helical" evidence="7">
    <location>
        <begin position="163"/>
        <end position="185"/>
    </location>
</feature>
<dbReference type="CDD" id="cd13138">
    <property type="entry name" value="MATE_yoeA_like"/>
    <property type="match status" value="1"/>
</dbReference>
<feature type="transmembrane region" description="Helical" evidence="7">
    <location>
        <begin position="133"/>
        <end position="151"/>
    </location>
</feature>
<name>A0ABY1A9T0_9LACO</name>
<keyword evidence="4 7" id="KW-0812">Transmembrane</keyword>
<feature type="transmembrane region" description="Helical" evidence="7">
    <location>
        <begin position="191"/>
        <end position="212"/>
    </location>
</feature>
<gene>
    <name evidence="8" type="ORF">SAMN05216431_102160</name>
</gene>
<keyword evidence="3" id="KW-1003">Cell membrane</keyword>
<feature type="transmembrane region" description="Helical" evidence="7">
    <location>
        <begin position="233"/>
        <end position="261"/>
    </location>
</feature>
<evidence type="ECO:0000256" key="7">
    <source>
        <dbReference type="SAM" id="Phobius"/>
    </source>
</evidence>
<dbReference type="PIRSF" id="PIRSF006603">
    <property type="entry name" value="DinF"/>
    <property type="match status" value="1"/>
</dbReference>
<sequence length="452" mass="48382">MKSLTEGKPLKLILLFAIPLLVGNLFQQLYSLSDTIIVGQTLGVNALAAVGSTGGIQFLIIGFAQGLTAGLSILTAQYFGAKDYHKVRLSFAVSIVITLVVTLLLTAFSLKFVGNILDLMQTPKAIEADAKTFISIIFGGLCISMAYNLMANIIRALGDSKTPLYFLIIATIVNVILELLFIVVFKWGIAGAGFATILAQSLSVVLCIIYIVKKLPLLQVKLADFKQITKKAVGSHLYVGLPMAFQASIIAVGSVLLQSALNSLGTVAVASSTAGSKIDQLASLPLMSFGVAMATFTAQNYGARKYERILLGVKQILMVSMAFALIAAILIITCGRQLVTLFIGHQSLAVLNLSQTYFRITCSGYWILGILFIIRYTLQGLGQSIVPTLAGVAELVMRSTAALILAKMFGYAGACFANPMAWAGSCFVLIPSYVKAHKMLKQRAQASLKKDK</sequence>
<dbReference type="InterPro" id="IPR048279">
    <property type="entry name" value="MdtK-like"/>
</dbReference>
<dbReference type="EMBL" id="FOCC01000002">
    <property type="protein sequence ID" value="SEM41990.1"/>
    <property type="molecule type" value="Genomic_DNA"/>
</dbReference>
<feature type="transmembrane region" description="Helical" evidence="7">
    <location>
        <begin position="281"/>
        <end position="301"/>
    </location>
</feature>
<reference evidence="8 9" key="1">
    <citation type="submission" date="2016-10" db="EMBL/GenBank/DDBJ databases">
        <authorList>
            <person name="Varghese N."/>
            <person name="Submissions S."/>
        </authorList>
    </citation>
    <scope>NUCLEOTIDE SEQUENCE [LARGE SCALE GENOMIC DNA]</scope>
    <source>
        <strain evidence="8 9">WC1T17</strain>
    </source>
</reference>
<dbReference type="InterPro" id="IPR002528">
    <property type="entry name" value="MATE_fam"/>
</dbReference>
<feature type="transmembrane region" description="Helical" evidence="7">
    <location>
        <begin position="411"/>
        <end position="434"/>
    </location>
</feature>
<proteinExistence type="predicted"/>
<dbReference type="InterPro" id="IPR052031">
    <property type="entry name" value="Membrane_Transporter-Flippase"/>
</dbReference>
<keyword evidence="5 7" id="KW-1133">Transmembrane helix</keyword>
<feature type="transmembrane region" description="Helical" evidence="7">
    <location>
        <begin position="56"/>
        <end position="79"/>
    </location>
</feature>
<keyword evidence="2" id="KW-0813">Transport</keyword>
<dbReference type="NCBIfam" id="TIGR00797">
    <property type="entry name" value="matE"/>
    <property type="match status" value="1"/>
</dbReference>
<feature type="transmembrane region" description="Helical" evidence="7">
    <location>
        <begin position="12"/>
        <end position="30"/>
    </location>
</feature>
<keyword evidence="6 7" id="KW-0472">Membrane</keyword>
<feature type="transmembrane region" description="Helical" evidence="7">
    <location>
        <begin position="356"/>
        <end position="378"/>
    </location>
</feature>
<dbReference type="PANTHER" id="PTHR43549">
    <property type="entry name" value="MULTIDRUG RESISTANCE PROTEIN YPNP-RELATED"/>
    <property type="match status" value="1"/>
</dbReference>
<accession>A0ABY1A9T0</accession>
<evidence type="ECO:0000256" key="1">
    <source>
        <dbReference type="ARBA" id="ARBA00004651"/>
    </source>
</evidence>
<feature type="transmembrane region" description="Helical" evidence="7">
    <location>
        <begin position="91"/>
        <end position="113"/>
    </location>
</feature>
<evidence type="ECO:0000256" key="5">
    <source>
        <dbReference type="ARBA" id="ARBA00022989"/>
    </source>
</evidence>
<evidence type="ECO:0000256" key="2">
    <source>
        <dbReference type="ARBA" id="ARBA00022448"/>
    </source>
</evidence>
<evidence type="ECO:0000313" key="8">
    <source>
        <dbReference type="EMBL" id="SEM41990.1"/>
    </source>
</evidence>
<comment type="subcellular location">
    <subcellularLocation>
        <location evidence="1">Cell membrane</location>
        <topology evidence="1">Multi-pass membrane protein</topology>
    </subcellularLocation>
</comment>
<protein>
    <submittedName>
        <fullName evidence="8">Efflux protein, MATE family</fullName>
    </submittedName>
</protein>
<evidence type="ECO:0000256" key="4">
    <source>
        <dbReference type="ARBA" id="ARBA00022692"/>
    </source>
</evidence>
<organism evidence="8 9">
    <name type="scientific">Ligilactobacillus ruminis</name>
    <dbReference type="NCBI Taxonomy" id="1623"/>
    <lineage>
        <taxon>Bacteria</taxon>
        <taxon>Bacillati</taxon>
        <taxon>Bacillota</taxon>
        <taxon>Bacilli</taxon>
        <taxon>Lactobacillales</taxon>
        <taxon>Lactobacillaceae</taxon>
        <taxon>Ligilactobacillus</taxon>
    </lineage>
</organism>
<evidence type="ECO:0000256" key="3">
    <source>
        <dbReference type="ARBA" id="ARBA00022475"/>
    </source>
</evidence>
<dbReference type="Pfam" id="PF01554">
    <property type="entry name" value="MatE"/>
    <property type="match status" value="2"/>
</dbReference>
<evidence type="ECO:0000256" key="6">
    <source>
        <dbReference type="ARBA" id="ARBA00023136"/>
    </source>
</evidence>
<dbReference type="Proteomes" id="UP000182089">
    <property type="component" value="Unassembled WGS sequence"/>
</dbReference>